<dbReference type="Pfam" id="PF01419">
    <property type="entry name" value="Jacalin"/>
    <property type="match status" value="1"/>
</dbReference>
<protein>
    <recommendedName>
        <fullName evidence="3">Jacalin-type lectin domain-containing protein</fullName>
    </recommendedName>
</protein>
<dbReference type="PANTHER" id="PTHR47293">
    <property type="entry name" value="JACALIN-RELATED LECTIN 3"/>
    <property type="match status" value="1"/>
</dbReference>
<dbReference type="Proteomes" id="UP000823749">
    <property type="component" value="Chromosome 4"/>
</dbReference>
<reference evidence="4" key="1">
    <citation type="submission" date="2020-08" db="EMBL/GenBank/DDBJ databases">
        <title>Plant Genome Project.</title>
        <authorList>
            <person name="Zhang R.-G."/>
        </authorList>
    </citation>
    <scope>NUCLEOTIDE SEQUENCE</scope>
    <source>
        <strain evidence="4">WSP0</strain>
        <tissue evidence="4">Leaf</tissue>
    </source>
</reference>
<dbReference type="AlphaFoldDB" id="A0AAV6KSS9"/>
<keyword evidence="5" id="KW-1185">Reference proteome</keyword>
<keyword evidence="2" id="KW-0430">Lectin</keyword>
<dbReference type="InterPro" id="IPR001229">
    <property type="entry name" value="Jacalin-like_lectin_dom"/>
</dbReference>
<accession>A0AAV6KSS9</accession>
<sequence>MIRIGPAGVTDGRGIWAWDDGGKDKIVQIFIAHGDCIDSLQYVYADQNENLVLSNSHGGTFGTSKFDLVKLDYPSEFITGISGCYGSIGSINTNKKILSITFTTNNRTYGPFGGRGGENDSAFRYQLGLDRSFGGFHGYSGNYLSAIGLYVKPLTTLSNDQEKVSNDQEKVKNEEV</sequence>
<gene>
    <name evidence="4" type="ORF">RHGRI_012725</name>
</gene>
<dbReference type="PANTHER" id="PTHR47293:SF70">
    <property type="entry name" value="JACALIN-RELATED LECTIN 24-RELATED"/>
    <property type="match status" value="1"/>
</dbReference>
<organism evidence="4 5">
    <name type="scientific">Rhododendron griersonianum</name>
    <dbReference type="NCBI Taxonomy" id="479676"/>
    <lineage>
        <taxon>Eukaryota</taxon>
        <taxon>Viridiplantae</taxon>
        <taxon>Streptophyta</taxon>
        <taxon>Embryophyta</taxon>
        <taxon>Tracheophyta</taxon>
        <taxon>Spermatophyta</taxon>
        <taxon>Magnoliopsida</taxon>
        <taxon>eudicotyledons</taxon>
        <taxon>Gunneridae</taxon>
        <taxon>Pentapetalae</taxon>
        <taxon>asterids</taxon>
        <taxon>Ericales</taxon>
        <taxon>Ericaceae</taxon>
        <taxon>Ericoideae</taxon>
        <taxon>Rhodoreae</taxon>
        <taxon>Rhododendron</taxon>
    </lineage>
</organism>
<dbReference type="Gene3D" id="2.100.10.30">
    <property type="entry name" value="Jacalin-like lectin domain"/>
    <property type="match status" value="1"/>
</dbReference>
<evidence type="ECO:0000313" key="4">
    <source>
        <dbReference type="EMBL" id="KAG5555282.1"/>
    </source>
</evidence>
<evidence type="ECO:0000313" key="5">
    <source>
        <dbReference type="Proteomes" id="UP000823749"/>
    </source>
</evidence>
<dbReference type="InterPro" id="IPR036404">
    <property type="entry name" value="Jacalin-like_lectin_dom_sf"/>
</dbReference>
<feature type="domain" description="Jacalin-type lectin" evidence="3">
    <location>
        <begin position="1"/>
        <end position="153"/>
    </location>
</feature>
<dbReference type="CDD" id="cd09612">
    <property type="entry name" value="Jacalin"/>
    <property type="match status" value="1"/>
</dbReference>
<dbReference type="GO" id="GO:0030246">
    <property type="term" value="F:carbohydrate binding"/>
    <property type="evidence" value="ECO:0007669"/>
    <property type="project" value="UniProtKB-KW"/>
</dbReference>
<dbReference type="EMBL" id="JACTNZ010000004">
    <property type="protein sequence ID" value="KAG5555282.1"/>
    <property type="molecule type" value="Genomic_DNA"/>
</dbReference>
<comment type="caution">
    <text evidence="4">The sequence shown here is derived from an EMBL/GenBank/DDBJ whole genome shotgun (WGS) entry which is preliminary data.</text>
</comment>
<dbReference type="SMART" id="SM00915">
    <property type="entry name" value="Jacalin"/>
    <property type="match status" value="1"/>
</dbReference>
<evidence type="ECO:0000256" key="1">
    <source>
        <dbReference type="ARBA" id="ARBA00006568"/>
    </source>
</evidence>
<name>A0AAV6KSS9_9ERIC</name>
<proteinExistence type="inferred from homology"/>
<evidence type="ECO:0000259" key="3">
    <source>
        <dbReference type="PROSITE" id="PS51752"/>
    </source>
</evidence>
<comment type="similarity">
    <text evidence="1">Belongs to the jacalin lectin family.</text>
</comment>
<dbReference type="SUPFAM" id="SSF51101">
    <property type="entry name" value="Mannose-binding lectins"/>
    <property type="match status" value="1"/>
</dbReference>
<evidence type="ECO:0000256" key="2">
    <source>
        <dbReference type="ARBA" id="ARBA00022734"/>
    </source>
</evidence>
<dbReference type="PROSITE" id="PS51752">
    <property type="entry name" value="JACALIN_LECTIN"/>
    <property type="match status" value="1"/>
</dbReference>
<dbReference type="InterPro" id="IPR033734">
    <property type="entry name" value="Jacalin-like_lectin_dom_plant"/>
</dbReference>